<dbReference type="AlphaFoldDB" id="A0A8C6L3W8"/>
<reference evidence="2" key="1">
    <citation type="submission" date="2014-08" db="EMBL/GenBank/DDBJ databases">
        <authorList>
            <person name="Senf B."/>
            <person name="Petzold A."/>
            <person name="Downie B.R."/>
            <person name="Koch P."/>
            <person name="Platzer M."/>
        </authorList>
    </citation>
    <scope>NUCLEOTIDE SEQUENCE [LARGE SCALE GENOMIC DNA]</scope>
    <source>
        <strain evidence="2">GRZ</strain>
    </source>
</reference>
<evidence type="ECO:0008006" key="4">
    <source>
        <dbReference type="Google" id="ProtNLM"/>
    </source>
</evidence>
<dbReference type="InterPro" id="IPR011009">
    <property type="entry name" value="Kinase-like_dom_sf"/>
</dbReference>
<proteinExistence type="predicted"/>
<organism evidence="2 3">
    <name type="scientific">Nothobranchius furzeri</name>
    <name type="common">Turquoise killifish</name>
    <dbReference type="NCBI Taxonomy" id="105023"/>
    <lineage>
        <taxon>Eukaryota</taxon>
        <taxon>Metazoa</taxon>
        <taxon>Chordata</taxon>
        <taxon>Craniata</taxon>
        <taxon>Vertebrata</taxon>
        <taxon>Euteleostomi</taxon>
        <taxon>Actinopterygii</taxon>
        <taxon>Neopterygii</taxon>
        <taxon>Teleostei</taxon>
        <taxon>Neoteleostei</taxon>
        <taxon>Acanthomorphata</taxon>
        <taxon>Ovalentaria</taxon>
        <taxon>Atherinomorphae</taxon>
        <taxon>Cyprinodontiformes</taxon>
        <taxon>Nothobranchiidae</taxon>
        <taxon>Nothobranchius</taxon>
    </lineage>
</organism>
<evidence type="ECO:0000256" key="1">
    <source>
        <dbReference type="PROSITE-ProRule" id="PRU10141"/>
    </source>
</evidence>
<sequence length="56" mass="5714">MTSGLEKGLVIRNGSSAYTVEKVLGSGSFGEVAKCTKVGTNEIVAVKVILVPSQCG</sequence>
<evidence type="ECO:0000313" key="3">
    <source>
        <dbReference type="Proteomes" id="UP000694548"/>
    </source>
</evidence>
<reference evidence="2" key="3">
    <citation type="submission" date="2025-09" db="UniProtKB">
        <authorList>
            <consortium name="Ensembl"/>
        </authorList>
    </citation>
    <scope>IDENTIFICATION</scope>
</reference>
<keyword evidence="1" id="KW-0067">ATP-binding</keyword>
<dbReference type="InterPro" id="IPR017441">
    <property type="entry name" value="Protein_kinase_ATP_BS"/>
</dbReference>
<accession>A0A8C6L3W8</accession>
<protein>
    <recommendedName>
        <fullName evidence="4">Protein kinase domain-containing protein</fullName>
    </recommendedName>
</protein>
<dbReference type="Gene3D" id="3.30.200.20">
    <property type="entry name" value="Phosphorylase Kinase, domain 1"/>
    <property type="match status" value="1"/>
</dbReference>
<reference evidence="2" key="2">
    <citation type="submission" date="2025-08" db="UniProtKB">
        <authorList>
            <consortium name="Ensembl"/>
        </authorList>
    </citation>
    <scope>IDENTIFICATION</scope>
</reference>
<dbReference type="SUPFAM" id="SSF56112">
    <property type="entry name" value="Protein kinase-like (PK-like)"/>
    <property type="match status" value="1"/>
</dbReference>
<dbReference type="Proteomes" id="UP000694548">
    <property type="component" value="Chromosome sgr14"/>
</dbReference>
<keyword evidence="3" id="KW-1185">Reference proteome</keyword>
<name>A0A8C6L3W8_NOTFU</name>
<evidence type="ECO:0000313" key="2">
    <source>
        <dbReference type="Ensembl" id="ENSNFUP00015013251.1"/>
    </source>
</evidence>
<keyword evidence="1" id="KW-0547">Nucleotide-binding</keyword>
<feature type="binding site" evidence="1">
    <location>
        <position position="47"/>
    </location>
    <ligand>
        <name>ATP</name>
        <dbReference type="ChEBI" id="CHEBI:30616"/>
    </ligand>
</feature>
<dbReference type="Ensembl" id="ENSNFUT00015013925.1">
    <property type="protein sequence ID" value="ENSNFUP00015013251.1"/>
    <property type="gene ID" value="ENSNFUG00015006509.1"/>
</dbReference>
<dbReference type="PROSITE" id="PS00107">
    <property type="entry name" value="PROTEIN_KINASE_ATP"/>
    <property type="match status" value="1"/>
</dbReference>
<dbReference type="GO" id="GO:0005524">
    <property type="term" value="F:ATP binding"/>
    <property type="evidence" value="ECO:0007669"/>
    <property type="project" value="UniProtKB-UniRule"/>
</dbReference>